<evidence type="ECO:0000256" key="6">
    <source>
        <dbReference type="SAM" id="Phobius"/>
    </source>
</evidence>
<dbReference type="GO" id="GO:0016020">
    <property type="term" value="C:membrane"/>
    <property type="evidence" value="ECO:0007669"/>
    <property type="project" value="UniProtKB-SubCell"/>
</dbReference>
<gene>
    <name evidence="8" type="ORF">CLCR_03017</name>
</gene>
<dbReference type="GO" id="GO:0006629">
    <property type="term" value="P:lipid metabolic process"/>
    <property type="evidence" value="ECO:0007669"/>
    <property type="project" value="InterPro"/>
</dbReference>
<name>A0A1C1D185_9EURO</name>
<evidence type="ECO:0000313" key="8">
    <source>
        <dbReference type="EMBL" id="OCT54629.1"/>
    </source>
</evidence>
<evidence type="ECO:0000313" key="9">
    <source>
        <dbReference type="Proteomes" id="UP000094526"/>
    </source>
</evidence>
<dbReference type="Proteomes" id="UP000094526">
    <property type="component" value="Unassembled WGS sequence"/>
</dbReference>
<keyword evidence="5 6" id="KW-0472">Membrane</keyword>
<feature type="transmembrane region" description="Helical" evidence="6">
    <location>
        <begin position="95"/>
        <end position="117"/>
    </location>
</feature>
<sequence length="314" mass="34910">MASYLSNLPSVGEFFPPTPRAAKLALDIFRLYIPVSIAQWTPLSRLQAMGKTSYATSRFNLPGRYAWAAAESVGPINLIYILAALPSKLRPPQELATRILVLGLPVQNVILACLYLLHYINRALVSPLYLNPSMSPIHVFVTIFMMVFQFTNSTSIAAWLVYSVLDVEAGSRPIVSFGSIVGITMFLLGLAGNIWTETRLYEMRRGAARRKAKAEGKAVVTYDKVYVIPPAAGFFKHILYPHYVLEWLEWSGYWLLGGVWGLGWGSRSAAFWFLMCEIATMLPRAVAGRKWYETKFGKRAVGGRAAAIPGPIKI</sequence>
<dbReference type="PANTHER" id="PTHR10556">
    <property type="entry name" value="3-OXO-5-ALPHA-STEROID 4-DEHYDROGENASE"/>
    <property type="match status" value="1"/>
</dbReference>
<protein>
    <submittedName>
        <fullName evidence="8">3-oxo-5-alpha-steroid 4-dehydrogenase family protein</fullName>
    </submittedName>
</protein>
<dbReference type="Pfam" id="PF02544">
    <property type="entry name" value="Steroid_dh"/>
    <property type="match status" value="1"/>
</dbReference>
<dbReference type="VEuPathDB" id="FungiDB:CLCR_03017"/>
<proteinExistence type="inferred from homology"/>
<feature type="transmembrane region" description="Helical" evidence="6">
    <location>
        <begin position="137"/>
        <end position="162"/>
    </location>
</feature>
<dbReference type="AlphaFoldDB" id="A0A1C1D185"/>
<dbReference type="eggNOG" id="KOG1638">
    <property type="taxonomic scope" value="Eukaryota"/>
</dbReference>
<reference evidence="9" key="1">
    <citation type="submission" date="2015-07" db="EMBL/GenBank/DDBJ databases">
        <authorList>
            <person name="Teixeira M.M."/>
            <person name="Souza R.C."/>
            <person name="Almeida L.G."/>
            <person name="Vicente V.A."/>
            <person name="de Hoog S."/>
            <person name="Bocca A.L."/>
            <person name="de Almeida S.R."/>
            <person name="Vasconcelos A.T."/>
            <person name="Felipe M.S."/>
        </authorList>
    </citation>
    <scope>NUCLEOTIDE SEQUENCE [LARGE SCALE GENOMIC DNA]</scope>
    <source>
        <strain evidence="9">KSF</strain>
    </source>
</reference>
<dbReference type="VEuPathDB" id="FungiDB:G647_04734"/>
<dbReference type="OrthoDB" id="5788137at2759"/>
<dbReference type="InterPro" id="IPR001104">
    <property type="entry name" value="3-oxo-5_a-steroid_4-DH_C"/>
</dbReference>
<evidence type="ECO:0000256" key="4">
    <source>
        <dbReference type="ARBA" id="ARBA00022989"/>
    </source>
</evidence>
<dbReference type="STRING" id="86049.A0A1C1D185"/>
<evidence type="ECO:0000256" key="1">
    <source>
        <dbReference type="ARBA" id="ARBA00004141"/>
    </source>
</evidence>
<feature type="transmembrane region" description="Helical" evidence="6">
    <location>
        <begin position="65"/>
        <end position="83"/>
    </location>
</feature>
<keyword evidence="4 6" id="KW-1133">Transmembrane helix</keyword>
<dbReference type="PANTHER" id="PTHR10556:SF43">
    <property type="entry name" value="STEROID 5-ALPHA-REDUCTASE DET2"/>
    <property type="match status" value="1"/>
</dbReference>
<dbReference type="InterPro" id="IPR039357">
    <property type="entry name" value="SRD5A/TECR"/>
</dbReference>
<evidence type="ECO:0000256" key="3">
    <source>
        <dbReference type="ARBA" id="ARBA00022692"/>
    </source>
</evidence>
<feature type="transmembrane region" description="Helical" evidence="6">
    <location>
        <begin position="174"/>
        <end position="195"/>
    </location>
</feature>
<comment type="subcellular location">
    <subcellularLocation>
        <location evidence="1">Membrane</location>
        <topology evidence="1">Multi-pass membrane protein</topology>
    </subcellularLocation>
</comment>
<comment type="caution">
    <text evidence="8">The sequence shown here is derived from an EMBL/GenBank/DDBJ whole genome shotgun (WGS) entry which is preliminary data.</text>
</comment>
<dbReference type="PROSITE" id="PS50244">
    <property type="entry name" value="S5A_REDUCTASE"/>
    <property type="match status" value="1"/>
</dbReference>
<comment type="similarity">
    <text evidence="2">Belongs to the steroid 5-alpha reductase family.</text>
</comment>
<evidence type="ECO:0000256" key="2">
    <source>
        <dbReference type="ARBA" id="ARBA00007742"/>
    </source>
</evidence>
<keyword evidence="9" id="KW-1185">Reference proteome</keyword>
<organism evidence="8 9">
    <name type="scientific">Cladophialophora carrionii</name>
    <dbReference type="NCBI Taxonomy" id="86049"/>
    <lineage>
        <taxon>Eukaryota</taxon>
        <taxon>Fungi</taxon>
        <taxon>Dikarya</taxon>
        <taxon>Ascomycota</taxon>
        <taxon>Pezizomycotina</taxon>
        <taxon>Eurotiomycetes</taxon>
        <taxon>Chaetothyriomycetidae</taxon>
        <taxon>Chaetothyriales</taxon>
        <taxon>Herpotrichiellaceae</taxon>
        <taxon>Cladophialophora</taxon>
    </lineage>
</organism>
<dbReference type="GO" id="GO:0016627">
    <property type="term" value="F:oxidoreductase activity, acting on the CH-CH group of donors"/>
    <property type="evidence" value="ECO:0007669"/>
    <property type="project" value="InterPro"/>
</dbReference>
<evidence type="ECO:0000259" key="7">
    <source>
        <dbReference type="Pfam" id="PF02544"/>
    </source>
</evidence>
<dbReference type="EMBL" id="LGRB01000003">
    <property type="protein sequence ID" value="OCT54629.1"/>
    <property type="molecule type" value="Genomic_DNA"/>
</dbReference>
<accession>A0A1C1D185</accession>
<keyword evidence="3 6" id="KW-0812">Transmembrane</keyword>
<feature type="domain" description="3-oxo-5-alpha-steroid 4-dehydrogenase C-terminal" evidence="7">
    <location>
        <begin position="139"/>
        <end position="309"/>
    </location>
</feature>
<evidence type="ECO:0000256" key="5">
    <source>
        <dbReference type="ARBA" id="ARBA00023136"/>
    </source>
</evidence>